<keyword evidence="5" id="KW-0472">Membrane</keyword>
<dbReference type="Proteomes" id="UP001202887">
    <property type="component" value="Unassembled WGS sequence"/>
</dbReference>
<gene>
    <name evidence="7" type="ORF">K1W68_13230</name>
</gene>
<dbReference type="PANTHER" id="PTHR47506">
    <property type="entry name" value="TRANSCRIPTIONAL REGULATORY PROTEIN"/>
    <property type="match status" value="1"/>
</dbReference>
<keyword evidence="2 4" id="KW-0238">DNA-binding</keyword>
<dbReference type="InterPro" id="IPR036271">
    <property type="entry name" value="Tet_transcr_reg_TetR-rel_C_sf"/>
</dbReference>
<dbReference type="AlphaFoldDB" id="A0AAW5EXC0"/>
<evidence type="ECO:0000256" key="2">
    <source>
        <dbReference type="ARBA" id="ARBA00023125"/>
    </source>
</evidence>
<keyword evidence="5" id="KW-0812">Transmembrane</keyword>
<name>A0AAW5EXC0_NOVHA</name>
<keyword evidence="1" id="KW-0805">Transcription regulation</keyword>
<dbReference type="SUPFAM" id="SSF46689">
    <property type="entry name" value="Homeodomain-like"/>
    <property type="match status" value="1"/>
</dbReference>
<evidence type="ECO:0000256" key="5">
    <source>
        <dbReference type="SAM" id="Phobius"/>
    </source>
</evidence>
<keyword evidence="3" id="KW-0804">Transcription</keyword>
<feature type="transmembrane region" description="Helical" evidence="5">
    <location>
        <begin position="83"/>
        <end position="105"/>
    </location>
</feature>
<evidence type="ECO:0000259" key="6">
    <source>
        <dbReference type="PROSITE" id="PS50977"/>
    </source>
</evidence>
<dbReference type="SUPFAM" id="SSF48498">
    <property type="entry name" value="Tetracyclin repressor-like, C-terminal domain"/>
    <property type="match status" value="1"/>
</dbReference>
<proteinExistence type="predicted"/>
<dbReference type="RefSeq" id="WP_247067559.1">
    <property type="nucleotide sequence ID" value="NZ_CP094848.1"/>
</dbReference>
<dbReference type="GO" id="GO:0003677">
    <property type="term" value="F:DNA binding"/>
    <property type="evidence" value="ECO:0007669"/>
    <property type="project" value="UniProtKB-UniRule"/>
</dbReference>
<dbReference type="PROSITE" id="PS50977">
    <property type="entry name" value="HTH_TETR_2"/>
    <property type="match status" value="1"/>
</dbReference>
<evidence type="ECO:0000256" key="4">
    <source>
        <dbReference type="PROSITE-ProRule" id="PRU00335"/>
    </source>
</evidence>
<evidence type="ECO:0000313" key="7">
    <source>
        <dbReference type="EMBL" id="MCJ8354940.1"/>
    </source>
</evidence>
<protein>
    <submittedName>
        <fullName evidence="7">TetR/AcrR family transcriptional regulator</fullName>
    </submittedName>
</protein>
<dbReference type="PRINTS" id="PR00455">
    <property type="entry name" value="HTHTETR"/>
</dbReference>
<evidence type="ECO:0000256" key="1">
    <source>
        <dbReference type="ARBA" id="ARBA00023015"/>
    </source>
</evidence>
<sequence>MEHGTRRILMQRAEELIRTRGYAAFSFADLARAAGIRKASVHHHFPTKETLGCAVIEDYLHRFTAELSAVWHAVPDAPGRLRAFAAFFTSSAMAGMLPLCAALAAQRDSLPPSMRHQTAAFFRLHLSWLESVMAEGIAAGTLRGDLPASVLARRFVTRQEGGSLLEWGLGEAPGGTADGVHADDVLHDLLPGDVRAGPPDHHRKT</sequence>
<dbReference type="PANTHER" id="PTHR47506:SF6">
    <property type="entry name" value="HTH-TYPE TRANSCRIPTIONAL REPRESSOR NEMR"/>
    <property type="match status" value="1"/>
</dbReference>
<keyword evidence="5" id="KW-1133">Transmembrane helix</keyword>
<reference evidence="7" key="1">
    <citation type="journal article" date="2021" name="Polymers (Basel)">
        <title>Highly Stretchable Bacterial Cellulose Produced by Komagataeibacter hansenii SI1.</title>
        <authorList>
            <person name="Cielecka I."/>
            <person name="Ryngajllo M."/>
            <person name="Maniukiewicz W."/>
            <person name="Bielecki S."/>
        </authorList>
    </citation>
    <scope>NUCLEOTIDE SEQUENCE</scope>
    <source>
        <strain evidence="7">SI1</strain>
    </source>
</reference>
<evidence type="ECO:0000313" key="8">
    <source>
        <dbReference type="Proteomes" id="UP001202887"/>
    </source>
</evidence>
<dbReference type="InterPro" id="IPR009057">
    <property type="entry name" value="Homeodomain-like_sf"/>
</dbReference>
<dbReference type="InterPro" id="IPR001647">
    <property type="entry name" value="HTH_TetR"/>
</dbReference>
<accession>A0AAW5EXC0</accession>
<dbReference type="EMBL" id="JAIBCX010000043">
    <property type="protein sequence ID" value="MCJ8354940.1"/>
    <property type="molecule type" value="Genomic_DNA"/>
</dbReference>
<comment type="caution">
    <text evidence="7">The sequence shown here is derived from an EMBL/GenBank/DDBJ whole genome shotgun (WGS) entry which is preliminary data.</text>
</comment>
<dbReference type="Gene3D" id="1.10.357.10">
    <property type="entry name" value="Tetracycline Repressor, domain 2"/>
    <property type="match status" value="1"/>
</dbReference>
<reference evidence="7" key="2">
    <citation type="submission" date="2022-03" db="EMBL/GenBank/DDBJ databases">
        <authorList>
            <person name="Ryngajllo M."/>
            <person name="Jacek P."/>
            <person name="Kubiak K."/>
        </authorList>
    </citation>
    <scope>NUCLEOTIDE SEQUENCE</scope>
    <source>
        <strain evidence="7">SI1</strain>
    </source>
</reference>
<feature type="domain" description="HTH tetR-type" evidence="6">
    <location>
        <begin position="3"/>
        <end position="63"/>
    </location>
</feature>
<organism evidence="7 8">
    <name type="scientific">Novacetimonas hansenii</name>
    <name type="common">Komagataeibacter hansenii</name>
    <dbReference type="NCBI Taxonomy" id="436"/>
    <lineage>
        <taxon>Bacteria</taxon>
        <taxon>Pseudomonadati</taxon>
        <taxon>Pseudomonadota</taxon>
        <taxon>Alphaproteobacteria</taxon>
        <taxon>Acetobacterales</taxon>
        <taxon>Acetobacteraceae</taxon>
        <taxon>Novacetimonas</taxon>
    </lineage>
</organism>
<feature type="DNA-binding region" description="H-T-H motif" evidence="4">
    <location>
        <begin position="26"/>
        <end position="45"/>
    </location>
</feature>
<evidence type="ECO:0000256" key="3">
    <source>
        <dbReference type="ARBA" id="ARBA00023163"/>
    </source>
</evidence>
<dbReference type="Pfam" id="PF00440">
    <property type="entry name" value="TetR_N"/>
    <property type="match status" value="1"/>
</dbReference>